<protein>
    <recommendedName>
        <fullName evidence="5">Peptidase S1 domain-containing protein</fullName>
    </recommendedName>
</protein>
<feature type="domain" description="Peptidase S1" evidence="5">
    <location>
        <begin position="37"/>
        <end position="279"/>
    </location>
</feature>
<keyword evidence="1" id="KW-0645">Protease</keyword>
<dbReference type="Pfam" id="PF00089">
    <property type="entry name" value="Trypsin"/>
    <property type="match status" value="1"/>
</dbReference>
<proteinExistence type="predicted"/>
<keyword evidence="3" id="KW-0720">Serine protease</keyword>
<evidence type="ECO:0000259" key="5">
    <source>
        <dbReference type="PROSITE" id="PS50240"/>
    </source>
</evidence>
<gene>
    <name evidence="6" type="ORF">PMACD_LOCUS344</name>
</gene>
<keyword evidence="2" id="KW-0378">Hydrolase</keyword>
<dbReference type="Proteomes" id="UP000663880">
    <property type="component" value="Unassembled WGS sequence"/>
</dbReference>
<evidence type="ECO:0000313" key="6">
    <source>
        <dbReference type="EMBL" id="CAF4745835.1"/>
    </source>
</evidence>
<keyword evidence="7" id="KW-1185">Reference proteome</keyword>
<dbReference type="InterPro" id="IPR009003">
    <property type="entry name" value="Peptidase_S1_PA"/>
</dbReference>
<dbReference type="Gene3D" id="2.40.10.10">
    <property type="entry name" value="Trypsin-like serine proteases"/>
    <property type="match status" value="1"/>
</dbReference>
<dbReference type="SMART" id="SM00020">
    <property type="entry name" value="Tryp_SPc"/>
    <property type="match status" value="1"/>
</dbReference>
<reference evidence="6" key="1">
    <citation type="submission" date="2021-02" db="EMBL/GenBank/DDBJ databases">
        <authorList>
            <person name="Steward A R."/>
        </authorList>
    </citation>
    <scope>NUCLEOTIDE SEQUENCE</scope>
</reference>
<dbReference type="PANTHER" id="PTHR24276:SF91">
    <property type="entry name" value="AT26814P-RELATED"/>
    <property type="match status" value="1"/>
</dbReference>
<organism evidence="6 7">
    <name type="scientific">Pieris macdunnoughi</name>
    <dbReference type="NCBI Taxonomy" id="345717"/>
    <lineage>
        <taxon>Eukaryota</taxon>
        <taxon>Metazoa</taxon>
        <taxon>Ecdysozoa</taxon>
        <taxon>Arthropoda</taxon>
        <taxon>Hexapoda</taxon>
        <taxon>Insecta</taxon>
        <taxon>Pterygota</taxon>
        <taxon>Neoptera</taxon>
        <taxon>Endopterygota</taxon>
        <taxon>Lepidoptera</taxon>
        <taxon>Glossata</taxon>
        <taxon>Ditrysia</taxon>
        <taxon>Papilionoidea</taxon>
        <taxon>Pieridae</taxon>
        <taxon>Pierinae</taxon>
        <taxon>Pieris</taxon>
    </lineage>
</organism>
<dbReference type="PROSITE" id="PS50240">
    <property type="entry name" value="TRYPSIN_DOM"/>
    <property type="match status" value="1"/>
</dbReference>
<comment type="caution">
    <text evidence="6">The sequence shown here is derived from an EMBL/GenBank/DDBJ whole genome shotgun (WGS) entry which is preliminary data.</text>
</comment>
<dbReference type="PANTHER" id="PTHR24276">
    <property type="entry name" value="POLYSERASE-RELATED"/>
    <property type="match status" value="1"/>
</dbReference>
<evidence type="ECO:0000256" key="1">
    <source>
        <dbReference type="ARBA" id="ARBA00022670"/>
    </source>
</evidence>
<dbReference type="InterPro" id="IPR001254">
    <property type="entry name" value="Trypsin_dom"/>
</dbReference>
<evidence type="ECO:0000256" key="3">
    <source>
        <dbReference type="ARBA" id="ARBA00022825"/>
    </source>
</evidence>
<evidence type="ECO:0000256" key="2">
    <source>
        <dbReference type="ARBA" id="ARBA00022801"/>
    </source>
</evidence>
<dbReference type="InterPro" id="IPR050430">
    <property type="entry name" value="Peptidase_S1"/>
</dbReference>
<evidence type="ECO:0000256" key="4">
    <source>
        <dbReference type="ARBA" id="ARBA00023157"/>
    </source>
</evidence>
<dbReference type="SUPFAM" id="SSF50494">
    <property type="entry name" value="Trypsin-like serine proteases"/>
    <property type="match status" value="1"/>
</dbReference>
<name>A0A821L5L5_9NEOP</name>
<dbReference type="EMBL" id="CAJOBZ010000001">
    <property type="protein sequence ID" value="CAF4745835.1"/>
    <property type="molecule type" value="Genomic_DNA"/>
</dbReference>
<keyword evidence="4" id="KW-1015">Disulfide bond</keyword>
<dbReference type="GO" id="GO:0006508">
    <property type="term" value="P:proteolysis"/>
    <property type="evidence" value="ECO:0007669"/>
    <property type="project" value="UniProtKB-KW"/>
</dbReference>
<accession>A0A821L5L5</accession>
<dbReference type="OrthoDB" id="6261922at2759"/>
<sequence>MGPSLIQSKAHSSLYKSLFAESGYPMLGDIPLLNRKIFRATRVTIREHPYIVSIRRKYVHYLTGCLLTKNLVLTVAHPLYRVPITELNVVVGENYSDRGTTLLTIVLLLIHKNFDPYTLKADICILRFYEDIVIRSSSKTIALMAPTGTLAGRAFVTGWGRCDFTDQDLCLPRSSIYFPDELVDPMLRSISFVISSPNNACDVYRQHDNHIRRGMLCVGDSRHMKPVAPCLGVPGAALIIRGKLVGLLSWGLGCGYAHDLPLIYTNIQHYFSWLVTNVEFLKNITRQHIKELFVVTKSYKLSVWLQRTREQVMVQPERRYNLQPLSIDTTLSKLEGRLYDIRDFINNGTYRSEKKEMYKEMKLQHNMTAIHFHNIPLKTDPFLSNESLHDEIEYDYDSDVEDQFD</sequence>
<dbReference type="GO" id="GO:0004252">
    <property type="term" value="F:serine-type endopeptidase activity"/>
    <property type="evidence" value="ECO:0007669"/>
    <property type="project" value="InterPro"/>
</dbReference>
<dbReference type="AlphaFoldDB" id="A0A821L5L5"/>
<evidence type="ECO:0000313" key="7">
    <source>
        <dbReference type="Proteomes" id="UP000663880"/>
    </source>
</evidence>
<dbReference type="InterPro" id="IPR043504">
    <property type="entry name" value="Peptidase_S1_PA_chymotrypsin"/>
</dbReference>